<accession>C3PPE2</accession>
<evidence type="ECO:0000313" key="3">
    <source>
        <dbReference type="Proteomes" id="UP000002305"/>
    </source>
</evidence>
<proteinExistence type="predicted"/>
<dbReference type="RefSeq" id="WP_012720134.1">
    <property type="nucleotide sequence ID" value="NC_012634.1"/>
</dbReference>
<keyword evidence="3" id="KW-1185">Reference proteome</keyword>
<keyword evidence="2" id="KW-0614">Plasmid</keyword>
<protein>
    <recommendedName>
        <fullName evidence="1">HTH cro/C1-type domain-containing protein</fullName>
    </recommendedName>
</protein>
<dbReference type="SMART" id="SM00530">
    <property type="entry name" value="HTH_XRE"/>
    <property type="match status" value="2"/>
</dbReference>
<evidence type="ECO:0000313" key="2">
    <source>
        <dbReference type="EMBL" id="ACP54028.1"/>
    </source>
</evidence>
<dbReference type="HOGENOM" id="CLU_109363_0_0_5"/>
<geneLocation type="plasmid" evidence="2 3">
    <name>pRAF</name>
</geneLocation>
<feature type="domain" description="HTH cro/C1-type" evidence="1">
    <location>
        <begin position="132"/>
        <end position="153"/>
    </location>
</feature>
<name>C3PPE2_RICAE</name>
<dbReference type="Pfam" id="PF13443">
    <property type="entry name" value="HTH_26"/>
    <property type="match status" value="1"/>
</dbReference>
<evidence type="ECO:0000259" key="1">
    <source>
        <dbReference type="PROSITE" id="PS50943"/>
    </source>
</evidence>
<feature type="domain" description="HTH cro/C1-type" evidence="1">
    <location>
        <begin position="28"/>
        <end position="66"/>
    </location>
</feature>
<dbReference type="KEGG" id="raf:RAF_pORF1269"/>
<dbReference type="PROSITE" id="PS50943">
    <property type="entry name" value="HTH_CROC1"/>
    <property type="match status" value="2"/>
</dbReference>
<dbReference type="GO" id="GO:0003677">
    <property type="term" value="F:DNA binding"/>
    <property type="evidence" value="ECO:0007669"/>
    <property type="project" value="InterPro"/>
</dbReference>
<dbReference type="Gene3D" id="1.10.260.40">
    <property type="entry name" value="lambda repressor-like DNA-binding domains"/>
    <property type="match status" value="2"/>
</dbReference>
<dbReference type="AlphaFoldDB" id="C3PPE2"/>
<dbReference type="InterPro" id="IPR001387">
    <property type="entry name" value="Cro/C1-type_HTH"/>
</dbReference>
<organism evidence="2 3">
    <name type="scientific">Rickettsia africae (strain ESF-5)</name>
    <dbReference type="NCBI Taxonomy" id="347255"/>
    <lineage>
        <taxon>Bacteria</taxon>
        <taxon>Pseudomonadati</taxon>
        <taxon>Pseudomonadota</taxon>
        <taxon>Alphaproteobacteria</taxon>
        <taxon>Rickettsiales</taxon>
        <taxon>Rickettsiaceae</taxon>
        <taxon>Rickettsieae</taxon>
        <taxon>Rickettsia</taxon>
        <taxon>spotted fever group</taxon>
    </lineage>
</organism>
<dbReference type="SUPFAM" id="SSF47413">
    <property type="entry name" value="lambda repressor-like DNA-binding domains"/>
    <property type="match status" value="2"/>
</dbReference>
<dbReference type="EMBL" id="CP001613">
    <property type="protein sequence ID" value="ACP54028.1"/>
    <property type="molecule type" value="Genomic_DNA"/>
</dbReference>
<dbReference type="InterPro" id="IPR010982">
    <property type="entry name" value="Lambda_DNA-bd_dom_sf"/>
</dbReference>
<dbReference type="Proteomes" id="UP000002305">
    <property type="component" value="Plasmid pRAF"/>
</dbReference>
<gene>
    <name evidence="2" type="ordered locus">RAF_pORF1269</name>
</gene>
<reference evidence="2 3" key="1">
    <citation type="journal article" date="2009" name="BMC Genomics">
        <title>Analysis of the Rickettsia africae genome reveals that virulence acquisition in Rickettsia species may be explained by genome reduction.</title>
        <authorList>
            <person name="Fournier P.-E."/>
            <person name="El Karkouri K."/>
            <person name="Leroy Q."/>
            <person name="Robert C."/>
            <person name="Giumelli B."/>
            <person name="Renesto P."/>
            <person name="Socolovschi C."/>
            <person name="Parola P."/>
            <person name="Audic S."/>
            <person name="Raoult D."/>
        </authorList>
    </citation>
    <scope>NUCLEOTIDE SEQUENCE [LARGE SCALE GENOMIC DNA]</scope>
    <source>
        <strain evidence="2 3">ESF-5</strain>
    </source>
</reference>
<dbReference type="CDD" id="cd00093">
    <property type="entry name" value="HTH_XRE"/>
    <property type="match status" value="2"/>
</dbReference>
<sequence>MSITISIQKFLKVKFYEHKILRKDFINESGIKRSSISELLNGIPVSPSLVTILKIANYFNCSIDEILGRVDYIQDDNTKYIKISPLQMSNNTKDFIVAMLNENNISSHQLAASCNIGTDTINYFIKKHDAKKNLSIRTIYAVANFFNISIDKIVGRI</sequence>